<comment type="caution">
    <text evidence="4">The sequence shown here is derived from an EMBL/GenBank/DDBJ whole genome shotgun (WGS) entry which is preliminary data.</text>
</comment>
<feature type="domain" description="Fibronectin type III-like" evidence="3">
    <location>
        <begin position="627"/>
        <end position="695"/>
    </location>
</feature>
<dbReference type="InterPro" id="IPR036881">
    <property type="entry name" value="Glyco_hydro_3_C_sf"/>
</dbReference>
<organism evidence="4 5">
    <name type="scientific">Amnibacterium endophyticum</name>
    <dbReference type="NCBI Taxonomy" id="2109337"/>
    <lineage>
        <taxon>Bacteria</taxon>
        <taxon>Bacillati</taxon>
        <taxon>Actinomycetota</taxon>
        <taxon>Actinomycetes</taxon>
        <taxon>Micrococcales</taxon>
        <taxon>Microbacteriaceae</taxon>
        <taxon>Amnibacterium</taxon>
    </lineage>
</organism>
<dbReference type="InterPro" id="IPR036962">
    <property type="entry name" value="Glyco_hydro_3_N_sf"/>
</dbReference>
<dbReference type="InterPro" id="IPR017853">
    <property type="entry name" value="GH"/>
</dbReference>
<dbReference type="PRINTS" id="PR00133">
    <property type="entry name" value="GLHYDRLASE3"/>
</dbReference>
<dbReference type="InterPro" id="IPR026891">
    <property type="entry name" value="Fn3-like"/>
</dbReference>
<dbReference type="InterPro" id="IPR013783">
    <property type="entry name" value="Ig-like_fold"/>
</dbReference>
<name>A0ABW4LDQ0_9MICO</name>
<dbReference type="Pfam" id="PF00933">
    <property type="entry name" value="Glyco_hydro_3"/>
    <property type="match status" value="1"/>
</dbReference>
<dbReference type="InterPro" id="IPR050288">
    <property type="entry name" value="Cellulose_deg_GH3"/>
</dbReference>
<dbReference type="SUPFAM" id="SSF52279">
    <property type="entry name" value="Beta-D-glucan exohydrolase, C-terminal domain"/>
    <property type="match status" value="1"/>
</dbReference>
<dbReference type="RefSeq" id="WP_377933432.1">
    <property type="nucleotide sequence ID" value="NZ_JBHUEA010000008.1"/>
</dbReference>
<evidence type="ECO:0000259" key="3">
    <source>
        <dbReference type="SMART" id="SM01217"/>
    </source>
</evidence>
<dbReference type="InterPro" id="IPR001764">
    <property type="entry name" value="Glyco_hydro_3_N"/>
</dbReference>
<dbReference type="Pfam" id="PF01915">
    <property type="entry name" value="Glyco_hydro_3_C"/>
    <property type="match status" value="1"/>
</dbReference>
<proteinExistence type="inferred from homology"/>
<dbReference type="SUPFAM" id="SSF51445">
    <property type="entry name" value="(Trans)glycosidases"/>
    <property type="match status" value="1"/>
</dbReference>
<evidence type="ECO:0000313" key="4">
    <source>
        <dbReference type="EMBL" id="MFD1721313.1"/>
    </source>
</evidence>
<dbReference type="SMART" id="SM01217">
    <property type="entry name" value="Fn3_like"/>
    <property type="match status" value="1"/>
</dbReference>
<accession>A0ABW4LDQ0</accession>
<evidence type="ECO:0000256" key="1">
    <source>
        <dbReference type="ARBA" id="ARBA00005336"/>
    </source>
</evidence>
<dbReference type="PANTHER" id="PTHR42715:SF3">
    <property type="entry name" value="BETA-GLUCOSIDASE B-RELATED"/>
    <property type="match status" value="1"/>
</dbReference>
<dbReference type="PANTHER" id="PTHR42715">
    <property type="entry name" value="BETA-GLUCOSIDASE"/>
    <property type="match status" value="1"/>
</dbReference>
<dbReference type="Gene3D" id="3.20.20.300">
    <property type="entry name" value="Glycoside hydrolase, family 3, N-terminal domain"/>
    <property type="match status" value="1"/>
</dbReference>
<comment type="similarity">
    <text evidence="1">Belongs to the glycosyl hydrolase 3 family.</text>
</comment>
<gene>
    <name evidence="4" type="ORF">ACFSBI_07100</name>
</gene>
<evidence type="ECO:0000256" key="2">
    <source>
        <dbReference type="ARBA" id="ARBA00022801"/>
    </source>
</evidence>
<evidence type="ECO:0000313" key="5">
    <source>
        <dbReference type="Proteomes" id="UP001597347"/>
    </source>
</evidence>
<dbReference type="Gene3D" id="3.40.50.1700">
    <property type="entry name" value="Glycoside hydrolase family 3 C-terminal domain"/>
    <property type="match status" value="1"/>
</dbReference>
<dbReference type="EMBL" id="JBHUEA010000008">
    <property type="protein sequence ID" value="MFD1721313.1"/>
    <property type="molecule type" value="Genomic_DNA"/>
</dbReference>
<dbReference type="Proteomes" id="UP001597347">
    <property type="component" value="Unassembled WGS sequence"/>
</dbReference>
<dbReference type="Gene3D" id="2.60.40.10">
    <property type="entry name" value="Immunoglobulins"/>
    <property type="match status" value="1"/>
</dbReference>
<dbReference type="Pfam" id="PF14310">
    <property type="entry name" value="Fn3-like"/>
    <property type="match status" value="1"/>
</dbReference>
<protein>
    <submittedName>
        <fullName evidence="4">Beta-glucosidase</fullName>
    </submittedName>
</protein>
<keyword evidence="2" id="KW-0378">Hydrolase</keyword>
<dbReference type="InterPro" id="IPR002772">
    <property type="entry name" value="Glyco_hydro_3_C"/>
</dbReference>
<sequence length="709" mass="76254">MRDRDRWDDCVRRVRDEGVAPEDAADALLAAMTDRELLGLLDGGVPARRLFAIPRMIRTAPVVSAAVPRLGFPGFAFSDGPRGVVVGRSTSFPVAMARAATWDVALEQDVGRAIALEARAQGADYVPAVCVNLLRHPAWGRAQECFGEDPVLTARMGVALTRGLRPHVMACVKHFALNSMEDMRFEVDVRVSEADLHEVYLPHFRAVVDAGAESVMSAYNAVNGEHVDVNRRLLTDVLRDEWGFRGFVTSDWVFGTHDAIRSLEAGLDVEMPLRLRRARVLPAAARDGRLPRSLVLRSARRIVATRLGFEAARPLQEPVEVAGPEHRALARRVAARSMVLLRNESVGDAPVLPLRPGIGRVAVIGRLATQPNLGDHGSSRVRPPETSTPLDGLREALPDAEVVHEPGGPEAVAAAASADVAIVVVGMDHDDEGEAVVTPGVDVGVLGGVAALPPLRAALTGLARFATRFVRGGDRRLLRLHRADERLVEAGAAANPRTVVVLIGGSAITCPWRRAVPALLHAWYPGMEGGRALADVLTGAAEPAGRLPFAIPERAGDLQPFRRHARHVVYDRWWGQRVLDRDGVAAAFPFGSGLGWSACTCELIDHDLGSGVARVRVRNTGAAATSSVAQVYAADVRARRPVAQLLGFARVDVAPGVEALVEVPLDPGPTLRRDIATGRWHPRRGDWRVQAATRSPTGWSGAVPLVRHG</sequence>
<keyword evidence="5" id="KW-1185">Reference proteome</keyword>
<reference evidence="5" key="1">
    <citation type="journal article" date="2019" name="Int. J. Syst. Evol. Microbiol.">
        <title>The Global Catalogue of Microorganisms (GCM) 10K type strain sequencing project: providing services to taxonomists for standard genome sequencing and annotation.</title>
        <authorList>
            <consortium name="The Broad Institute Genomics Platform"/>
            <consortium name="The Broad Institute Genome Sequencing Center for Infectious Disease"/>
            <person name="Wu L."/>
            <person name="Ma J."/>
        </authorList>
    </citation>
    <scope>NUCLEOTIDE SEQUENCE [LARGE SCALE GENOMIC DNA]</scope>
    <source>
        <strain evidence="5">CGMCC 1.12471</strain>
    </source>
</reference>